<evidence type="ECO:0000313" key="1">
    <source>
        <dbReference type="WBParaSite" id="BTMF_0001602101-mRNA-1"/>
    </source>
</evidence>
<name>A0A0R3R7L9_9BILA</name>
<organism evidence="1">
    <name type="scientific">Brugia timori</name>
    <dbReference type="NCBI Taxonomy" id="42155"/>
    <lineage>
        <taxon>Eukaryota</taxon>
        <taxon>Metazoa</taxon>
        <taxon>Ecdysozoa</taxon>
        <taxon>Nematoda</taxon>
        <taxon>Chromadorea</taxon>
        <taxon>Rhabditida</taxon>
        <taxon>Spirurina</taxon>
        <taxon>Spiruromorpha</taxon>
        <taxon>Filarioidea</taxon>
        <taxon>Onchocercidae</taxon>
        <taxon>Brugia</taxon>
    </lineage>
</organism>
<protein>
    <submittedName>
        <fullName evidence="1">Secreted protein</fullName>
    </submittedName>
</protein>
<sequence>MVQSLPLSASRLNLLSCFAAAVKALKSSSTVKLRSISVASRRIASTEISVTTTSTTV</sequence>
<reference evidence="1" key="1">
    <citation type="submission" date="2017-02" db="UniProtKB">
        <authorList>
            <consortium name="WormBaseParasite"/>
        </authorList>
    </citation>
    <scope>IDENTIFICATION</scope>
</reference>
<accession>A0A0R3R7L9</accession>
<proteinExistence type="predicted"/>
<dbReference type="AlphaFoldDB" id="A0A0R3R7L9"/>
<dbReference type="WBParaSite" id="BTMF_0001602101-mRNA-1">
    <property type="protein sequence ID" value="BTMF_0001602101-mRNA-1"/>
    <property type="gene ID" value="BTMF_0001602101"/>
</dbReference>